<dbReference type="AlphaFoldDB" id="A0AAE0ANM8"/>
<dbReference type="EMBL" id="JANJYJ010000004">
    <property type="protein sequence ID" value="KAK3221015.1"/>
    <property type="molecule type" value="Genomic_DNA"/>
</dbReference>
<comment type="caution">
    <text evidence="3">The sequence shown here is derived from an EMBL/GenBank/DDBJ whole genome shotgun (WGS) entry which is preliminary data.</text>
</comment>
<sequence>MFIETRTRIDKDSKKIVIDKEAAQVISQFEEHLCHIPEKEQNDIVREHVFTQVMGLDDHGRVRLYGTRTSSNVAQYSTVDEMRVELDELRSNYKDLQSKYEKLKSIVMSHYETCPQAQSHSEHYSNFLTDIITASSASLLTNHHEEEEVDLDQLPKELFWGNTDIYNWKGFWCFPHMIQSILSIQSHFKPRSDDIILASFPKTGTAWLKALCVSILECKSNGDDGGDDQTDELSKKNPHSSVLTIENELYG</sequence>
<evidence type="ECO:0000313" key="4">
    <source>
        <dbReference type="Proteomes" id="UP001281410"/>
    </source>
</evidence>
<feature type="region of interest" description="Disordered" evidence="2">
    <location>
        <begin position="222"/>
        <end position="241"/>
    </location>
</feature>
<keyword evidence="1" id="KW-0175">Coiled coil</keyword>
<proteinExistence type="predicted"/>
<keyword evidence="4" id="KW-1185">Reference proteome</keyword>
<evidence type="ECO:0008006" key="5">
    <source>
        <dbReference type="Google" id="ProtNLM"/>
    </source>
</evidence>
<protein>
    <recommendedName>
        <fullName evidence="5">Sulfotransferase</fullName>
    </recommendedName>
</protein>
<name>A0AAE0ANM8_9ROSI</name>
<evidence type="ECO:0000256" key="2">
    <source>
        <dbReference type="SAM" id="MobiDB-lite"/>
    </source>
</evidence>
<dbReference type="SUPFAM" id="SSF52540">
    <property type="entry name" value="P-loop containing nucleoside triphosphate hydrolases"/>
    <property type="match status" value="1"/>
</dbReference>
<dbReference type="PANTHER" id="PTHR11783">
    <property type="entry name" value="SULFOTRANSFERASE SULT"/>
    <property type="match status" value="1"/>
</dbReference>
<accession>A0AAE0ANM8</accession>
<evidence type="ECO:0000313" key="3">
    <source>
        <dbReference type="EMBL" id="KAK3221015.1"/>
    </source>
</evidence>
<dbReference type="Proteomes" id="UP001281410">
    <property type="component" value="Unassembled WGS sequence"/>
</dbReference>
<reference evidence="3" key="1">
    <citation type="journal article" date="2023" name="Plant J.">
        <title>Genome sequences and population genomics provide insights into the demographic history, inbreeding, and mutation load of two 'living fossil' tree species of Dipteronia.</title>
        <authorList>
            <person name="Feng Y."/>
            <person name="Comes H.P."/>
            <person name="Chen J."/>
            <person name="Zhu S."/>
            <person name="Lu R."/>
            <person name="Zhang X."/>
            <person name="Li P."/>
            <person name="Qiu J."/>
            <person name="Olsen K.M."/>
            <person name="Qiu Y."/>
        </authorList>
    </citation>
    <scope>NUCLEOTIDE SEQUENCE</scope>
    <source>
        <strain evidence="3">NBL</strain>
    </source>
</reference>
<dbReference type="InterPro" id="IPR027417">
    <property type="entry name" value="P-loop_NTPase"/>
</dbReference>
<dbReference type="Gene3D" id="3.40.50.300">
    <property type="entry name" value="P-loop containing nucleotide triphosphate hydrolases"/>
    <property type="match status" value="1"/>
</dbReference>
<feature type="coiled-coil region" evidence="1">
    <location>
        <begin position="79"/>
        <end position="106"/>
    </location>
</feature>
<evidence type="ECO:0000256" key="1">
    <source>
        <dbReference type="SAM" id="Coils"/>
    </source>
</evidence>
<gene>
    <name evidence="3" type="ORF">Dsin_014985</name>
</gene>
<organism evidence="3 4">
    <name type="scientific">Dipteronia sinensis</name>
    <dbReference type="NCBI Taxonomy" id="43782"/>
    <lineage>
        <taxon>Eukaryota</taxon>
        <taxon>Viridiplantae</taxon>
        <taxon>Streptophyta</taxon>
        <taxon>Embryophyta</taxon>
        <taxon>Tracheophyta</taxon>
        <taxon>Spermatophyta</taxon>
        <taxon>Magnoliopsida</taxon>
        <taxon>eudicotyledons</taxon>
        <taxon>Gunneridae</taxon>
        <taxon>Pentapetalae</taxon>
        <taxon>rosids</taxon>
        <taxon>malvids</taxon>
        <taxon>Sapindales</taxon>
        <taxon>Sapindaceae</taxon>
        <taxon>Hippocastanoideae</taxon>
        <taxon>Acereae</taxon>
        <taxon>Dipteronia</taxon>
    </lineage>
</organism>